<evidence type="ECO:0000313" key="4">
    <source>
        <dbReference type="EMBL" id="BAU48106.1"/>
    </source>
</evidence>
<dbReference type="SUPFAM" id="SSF53756">
    <property type="entry name" value="UDP-Glycosyltransferase/glycogen phosphorylase"/>
    <property type="match status" value="1"/>
</dbReference>
<sequence length="380" mass="41428">MEHLNKTKVLLCGPATSALGGGPTHIRSLLASGLVERYELIHFETGSRGRESPATDETRVARALRLLVSPFALGRAISRSGAEIVHLNSVLDHKALWRDAVYALVCRALGRKVVVQMHGGSLPDLCRFAVMRPLVRLALSIPDAIVLLASKEERDFGEHAIGVQPFVIPNGIDISPYRGATRVHSGRLRRLAYIGRLIRAKGIFEAIDAVELLRADPRFRDVELRIAGSGPAAEEIERAIRKKRLDDCVQLTGPVYGAAKIDFLREADAFVFPTYHREGLPYTVLESLAAGTPVIATRVAGIPDVVRDGVHGRLVAPRDAEQIAAAVRELSASAPALQAMSRECAMWAAEAFSLDRLAERFAEVYERLETGDRMARAPSG</sequence>
<evidence type="ECO:0000256" key="2">
    <source>
        <dbReference type="ARBA" id="ARBA00022676"/>
    </source>
</evidence>
<keyword evidence="3 4" id="KW-0808">Transferase</keyword>
<keyword evidence="5" id="KW-1185">Reference proteome</keyword>
<dbReference type="PANTHER" id="PTHR12526:SF640">
    <property type="entry name" value="COLANIC ACID BIOSYNTHESIS GLYCOSYLTRANSFERASE WCAL-RELATED"/>
    <property type="match status" value="1"/>
</dbReference>
<dbReference type="OrthoDB" id="4611853at2"/>
<dbReference type="EMBL" id="AP014936">
    <property type="protein sequence ID" value="BAU48106.1"/>
    <property type="molecule type" value="Genomic_DNA"/>
</dbReference>
<dbReference type="CDD" id="cd03801">
    <property type="entry name" value="GT4_PimA-like"/>
    <property type="match status" value="1"/>
</dbReference>
<proteinExistence type="inferred from homology"/>
<evidence type="ECO:0000256" key="1">
    <source>
        <dbReference type="ARBA" id="ARBA00009481"/>
    </source>
</evidence>
<dbReference type="PANTHER" id="PTHR12526">
    <property type="entry name" value="GLYCOSYLTRANSFERASE"/>
    <property type="match status" value="1"/>
</dbReference>
<accession>A0A1B4V3G6</accession>
<protein>
    <submittedName>
        <fullName evidence="4">Glycosyltransferase</fullName>
    </submittedName>
</protein>
<evidence type="ECO:0000256" key="3">
    <source>
        <dbReference type="ARBA" id="ARBA00022679"/>
    </source>
</evidence>
<reference evidence="4 5" key="1">
    <citation type="submission" date="2015-08" db="EMBL/GenBank/DDBJ databases">
        <title>Complete genome sequence of Sulfurifustis variabilis.</title>
        <authorList>
            <person name="Miura A."/>
            <person name="Kojima H."/>
            <person name="Fukui M."/>
        </authorList>
    </citation>
    <scope>NUCLEOTIDE SEQUENCE [LARGE SCALE GENOMIC DNA]</scope>
    <source>
        <strain evidence="5">skN76</strain>
    </source>
</reference>
<name>A0A1B4V3G6_9GAMM</name>
<dbReference type="RefSeq" id="WP_096460649.1">
    <property type="nucleotide sequence ID" value="NZ_AP014936.1"/>
</dbReference>
<dbReference type="Gene3D" id="3.40.50.2000">
    <property type="entry name" value="Glycogen Phosphorylase B"/>
    <property type="match status" value="2"/>
</dbReference>
<dbReference type="KEGG" id="sva:SVA_1544"/>
<keyword evidence="2" id="KW-0328">Glycosyltransferase</keyword>
<evidence type="ECO:0000313" key="5">
    <source>
        <dbReference type="Proteomes" id="UP000218899"/>
    </source>
</evidence>
<dbReference type="AlphaFoldDB" id="A0A1B4V3G6"/>
<gene>
    <name evidence="4" type="ORF">SVA_1544</name>
</gene>
<dbReference type="GO" id="GO:0016757">
    <property type="term" value="F:glycosyltransferase activity"/>
    <property type="evidence" value="ECO:0007669"/>
    <property type="project" value="UniProtKB-KW"/>
</dbReference>
<organism evidence="4 5">
    <name type="scientific">Sulfurifustis variabilis</name>
    <dbReference type="NCBI Taxonomy" id="1675686"/>
    <lineage>
        <taxon>Bacteria</taxon>
        <taxon>Pseudomonadati</taxon>
        <taxon>Pseudomonadota</taxon>
        <taxon>Gammaproteobacteria</taxon>
        <taxon>Acidiferrobacterales</taxon>
        <taxon>Acidiferrobacteraceae</taxon>
        <taxon>Sulfurifustis</taxon>
    </lineage>
</organism>
<dbReference type="Pfam" id="PF13692">
    <property type="entry name" value="Glyco_trans_1_4"/>
    <property type="match status" value="1"/>
</dbReference>
<comment type="similarity">
    <text evidence="1">Belongs to the glycosyltransferase group 1 family. Glycosyltransferase 4 subfamily.</text>
</comment>
<dbReference type="Proteomes" id="UP000218899">
    <property type="component" value="Chromosome"/>
</dbReference>